<dbReference type="CDD" id="cd16922">
    <property type="entry name" value="HATPase_EvgS-ArcB-TorS-like"/>
    <property type="match status" value="1"/>
</dbReference>
<evidence type="ECO:0000256" key="12">
    <source>
        <dbReference type="ARBA" id="ARBA00023012"/>
    </source>
</evidence>
<keyword evidence="11" id="KW-1133">Transmembrane helix</keyword>
<dbReference type="InterPro" id="IPR011006">
    <property type="entry name" value="CheY-like_superfamily"/>
</dbReference>
<keyword evidence="4" id="KW-1003">Cell membrane</keyword>
<dbReference type="PROSITE" id="PS50109">
    <property type="entry name" value="HIS_KIN"/>
    <property type="match status" value="1"/>
</dbReference>
<comment type="caution">
    <text evidence="18">The sequence shown here is derived from an EMBL/GenBank/DDBJ whole genome shotgun (WGS) entry which is preliminary data.</text>
</comment>
<feature type="coiled-coil region" evidence="15">
    <location>
        <begin position="195"/>
        <end position="222"/>
    </location>
</feature>
<keyword evidence="6" id="KW-0808">Transferase</keyword>
<dbReference type="GO" id="GO:0005524">
    <property type="term" value="F:ATP binding"/>
    <property type="evidence" value="ECO:0007669"/>
    <property type="project" value="UniProtKB-KW"/>
</dbReference>
<evidence type="ECO:0000259" key="16">
    <source>
        <dbReference type="PROSITE" id="PS50109"/>
    </source>
</evidence>
<dbReference type="SUPFAM" id="SSF52172">
    <property type="entry name" value="CheY-like"/>
    <property type="match status" value="2"/>
</dbReference>
<evidence type="ECO:0000256" key="1">
    <source>
        <dbReference type="ARBA" id="ARBA00000085"/>
    </source>
</evidence>
<dbReference type="Gene3D" id="3.40.50.2300">
    <property type="match status" value="2"/>
</dbReference>
<evidence type="ECO:0000313" key="18">
    <source>
        <dbReference type="EMBL" id="KAA0917614.1"/>
    </source>
</evidence>
<dbReference type="FunFam" id="3.30.565.10:FF:000010">
    <property type="entry name" value="Sensor histidine kinase RcsC"/>
    <property type="match status" value="1"/>
</dbReference>
<protein>
    <recommendedName>
        <fullName evidence="3">histidine kinase</fullName>
        <ecNumber evidence="3">2.7.13.3</ecNumber>
    </recommendedName>
</protein>
<dbReference type="PANTHER" id="PTHR45339:SF5">
    <property type="entry name" value="HISTIDINE KINASE"/>
    <property type="match status" value="1"/>
</dbReference>
<organism evidence="18 19">
    <name type="scientific">Aquicoccus porphyridii</name>
    <dbReference type="NCBI Taxonomy" id="1852029"/>
    <lineage>
        <taxon>Bacteria</taxon>
        <taxon>Pseudomonadati</taxon>
        <taxon>Pseudomonadota</taxon>
        <taxon>Alphaproteobacteria</taxon>
        <taxon>Rhodobacterales</taxon>
        <taxon>Paracoccaceae</taxon>
        <taxon>Aquicoccus</taxon>
    </lineage>
</organism>
<keyword evidence="9" id="KW-0418">Kinase</keyword>
<keyword evidence="10" id="KW-0067">ATP-binding</keyword>
<evidence type="ECO:0000259" key="17">
    <source>
        <dbReference type="PROSITE" id="PS50110"/>
    </source>
</evidence>
<evidence type="ECO:0000256" key="2">
    <source>
        <dbReference type="ARBA" id="ARBA00004651"/>
    </source>
</evidence>
<dbReference type="SMART" id="SM00387">
    <property type="entry name" value="HATPase_c"/>
    <property type="match status" value="1"/>
</dbReference>
<dbReference type="Proteomes" id="UP000325291">
    <property type="component" value="Unassembled WGS sequence"/>
</dbReference>
<dbReference type="EMBL" id="VINQ01000003">
    <property type="protein sequence ID" value="KAA0917614.1"/>
    <property type="molecule type" value="Genomic_DNA"/>
</dbReference>
<evidence type="ECO:0000256" key="6">
    <source>
        <dbReference type="ARBA" id="ARBA00022679"/>
    </source>
</evidence>
<evidence type="ECO:0000256" key="7">
    <source>
        <dbReference type="ARBA" id="ARBA00022692"/>
    </source>
</evidence>
<dbReference type="InterPro" id="IPR001789">
    <property type="entry name" value="Sig_transdc_resp-reg_receiver"/>
</dbReference>
<dbReference type="SUPFAM" id="SSF47384">
    <property type="entry name" value="Homodimeric domain of signal transducing histidine kinase"/>
    <property type="match status" value="1"/>
</dbReference>
<dbReference type="CDD" id="cd00082">
    <property type="entry name" value="HisKA"/>
    <property type="match status" value="1"/>
</dbReference>
<dbReference type="Pfam" id="PF02518">
    <property type="entry name" value="HATPase_c"/>
    <property type="match status" value="1"/>
</dbReference>
<dbReference type="AlphaFoldDB" id="A0A5A9ZJX3"/>
<name>A0A5A9ZJX3_9RHOB</name>
<dbReference type="Gene3D" id="3.30.565.10">
    <property type="entry name" value="Histidine kinase-like ATPase, C-terminal domain"/>
    <property type="match status" value="1"/>
</dbReference>
<dbReference type="SMART" id="SM00388">
    <property type="entry name" value="HisKA"/>
    <property type="match status" value="1"/>
</dbReference>
<keyword evidence="8" id="KW-0547">Nucleotide-binding</keyword>
<feature type="domain" description="Response regulatory" evidence="17">
    <location>
        <begin position="595"/>
        <end position="713"/>
    </location>
</feature>
<comment type="subcellular location">
    <subcellularLocation>
        <location evidence="2">Cell membrane</location>
        <topology evidence="2">Multi-pass membrane protein</topology>
    </subcellularLocation>
</comment>
<dbReference type="CDD" id="cd00156">
    <property type="entry name" value="REC"/>
    <property type="match status" value="1"/>
</dbReference>
<proteinExistence type="predicted"/>
<dbReference type="SUPFAM" id="SSF55874">
    <property type="entry name" value="ATPase domain of HSP90 chaperone/DNA topoisomerase II/histidine kinase"/>
    <property type="match status" value="1"/>
</dbReference>
<dbReference type="SMART" id="SM00448">
    <property type="entry name" value="REC"/>
    <property type="match status" value="2"/>
</dbReference>
<accession>A0A5A9ZJX3</accession>
<dbReference type="InterPro" id="IPR005467">
    <property type="entry name" value="His_kinase_dom"/>
</dbReference>
<reference evidence="18 19" key="1">
    <citation type="submission" date="2019-07" db="EMBL/GenBank/DDBJ databases">
        <title>Aquicoccus porphyridii gen. nov., sp. nov., isolated from a small marine red alga, Porphyridium marinum.</title>
        <authorList>
            <person name="Liu L."/>
        </authorList>
    </citation>
    <scope>NUCLEOTIDE SEQUENCE [LARGE SCALE GENOMIC DNA]</scope>
    <source>
        <strain evidence="18 19">L1 8-17</strain>
    </source>
</reference>
<keyword evidence="5 14" id="KW-0597">Phosphoprotein</keyword>
<evidence type="ECO:0000256" key="8">
    <source>
        <dbReference type="ARBA" id="ARBA00022741"/>
    </source>
</evidence>
<gene>
    <name evidence="18" type="ORF">FLO80_06160</name>
</gene>
<dbReference type="InterPro" id="IPR003661">
    <property type="entry name" value="HisK_dim/P_dom"/>
</dbReference>
<dbReference type="GO" id="GO:0000155">
    <property type="term" value="F:phosphorelay sensor kinase activity"/>
    <property type="evidence" value="ECO:0007669"/>
    <property type="project" value="InterPro"/>
</dbReference>
<evidence type="ECO:0000313" key="19">
    <source>
        <dbReference type="Proteomes" id="UP000325291"/>
    </source>
</evidence>
<dbReference type="Gene3D" id="3.30.450.20">
    <property type="entry name" value="PAS domain"/>
    <property type="match status" value="1"/>
</dbReference>
<evidence type="ECO:0000256" key="4">
    <source>
        <dbReference type="ARBA" id="ARBA00022475"/>
    </source>
</evidence>
<feature type="modified residue" description="4-aspartylphosphate" evidence="14">
    <location>
        <position position="509"/>
    </location>
</feature>
<comment type="catalytic activity">
    <reaction evidence="1">
        <text>ATP + protein L-histidine = ADP + protein N-phospho-L-histidine.</text>
        <dbReference type="EC" id="2.7.13.3"/>
    </reaction>
</comment>
<keyword evidence="12" id="KW-0902">Two-component regulatory system</keyword>
<dbReference type="PANTHER" id="PTHR45339">
    <property type="entry name" value="HYBRID SIGNAL TRANSDUCTION HISTIDINE KINASE J"/>
    <property type="match status" value="1"/>
</dbReference>
<evidence type="ECO:0000256" key="14">
    <source>
        <dbReference type="PROSITE-ProRule" id="PRU00169"/>
    </source>
</evidence>
<evidence type="ECO:0000256" key="9">
    <source>
        <dbReference type="ARBA" id="ARBA00022777"/>
    </source>
</evidence>
<evidence type="ECO:0000256" key="3">
    <source>
        <dbReference type="ARBA" id="ARBA00012438"/>
    </source>
</evidence>
<keyword evidence="19" id="KW-1185">Reference proteome</keyword>
<dbReference type="PROSITE" id="PS50110">
    <property type="entry name" value="RESPONSE_REGULATORY"/>
    <property type="match status" value="2"/>
</dbReference>
<dbReference type="InterPro" id="IPR003594">
    <property type="entry name" value="HATPase_dom"/>
</dbReference>
<feature type="coiled-coil region" evidence="15">
    <location>
        <begin position="3"/>
        <end position="66"/>
    </location>
</feature>
<keyword evidence="7" id="KW-0812">Transmembrane</keyword>
<evidence type="ECO:0000256" key="13">
    <source>
        <dbReference type="ARBA" id="ARBA00023136"/>
    </source>
</evidence>
<sequence>MSLANKLAEERRLRLAAERLLEQKQAELFAANRKLGLHARKLSDEIVETRAEVKTVRDENQRVKSDLTVAHQKAEIAERRLWHSIETIQDGFAFFDVESRMIAANKSYLAVFDGLDEAEPGVSYVRILQLITEEGIVDIGDRTPADWRAMMIKRWQSPVPDPTVIRLWNGQYIKLIDQRGHGGDVVSLALNITETVRYEKELKKARERAEAANRAKSSFLANMSHEIRTPMNGVVGMAELLRDTTLDKEQELYVDTIKNSAEALLVIINDVLDYSKIEAEKLVLHPEPFDLERCIHEVVLLLQPVARDKEIEIIIEYDLFLPTVFVGDPGRIRQVLTNLLGNAVKFTPEGHVLVRVVGMQQENSPETQLHITVEDTGIGIAADKVEHIFGEFNQVEDERNRQFEGTGLGLAISEKLIRMMGGTIWVDSEEGGGSCFGFKLTLETTDTGSEEPASLPGHLKKIMVIDDLDVNRLILSKQIEALGLTAHCFANGAQALGALDDTYDAIVTDHNMPKMDGLELARLLNARHSELPIILASSDPGAAEQDPAFALIQSVMPKPTPRRVLLHHLAALGTGTTQPRSAKALKEVAKSRPMRILAAEDNKTNQLVFRKMVKALDIDLKFAGNGMEAVNLYQEYAPDLVFMDISMPKMDGKEATEKIRAIEGQGGPRVPIVALTAHAMDGDRESILAAGLDHYLTKPLRKVEIISMISRYHPDGAREIASEDVQTIA</sequence>
<dbReference type="FunFam" id="1.10.287.130:FF:000003">
    <property type="entry name" value="Histidine kinase"/>
    <property type="match status" value="1"/>
</dbReference>
<dbReference type="InterPro" id="IPR004358">
    <property type="entry name" value="Sig_transdc_His_kin-like_C"/>
</dbReference>
<dbReference type="InterPro" id="IPR036890">
    <property type="entry name" value="HATPase_C_sf"/>
</dbReference>
<dbReference type="CDD" id="cd17546">
    <property type="entry name" value="REC_hyHK_CKI1_RcsC-like"/>
    <property type="match status" value="1"/>
</dbReference>
<feature type="domain" description="Histidine kinase" evidence="16">
    <location>
        <begin position="222"/>
        <end position="444"/>
    </location>
</feature>
<feature type="domain" description="Response regulatory" evidence="17">
    <location>
        <begin position="461"/>
        <end position="573"/>
    </location>
</feature>
<dbReference type="RefSeq" id="WP_111362721.1">
    <property type="nucleotide sequence ID" value="NZ_VINQ01000003.1"/>
</dbReference>
<dbReference type="GO" id="GO:0005886">
    <property type="term" value="C:plasma membrane"/>
    <property type="evidence" value="ECO:0007669"/>
    <property type="project" value="UniProtKB-SubCell"/>
</dbReference>
<feature type="modified residue" description="4-aspartylphosphate" evidence="14">
    <location>
        <position position="644"/>
    </location>
</feature>
<evidence type="ECO:0000256" key="5">
    <source>
        <dbReference type="ARBA" id="ARBA00022553"/>
    </source>
</evidence>
<dbReference type="Pfam" id="PF00072">
    <property type="entry name" value="Response_reg"/>
    <property type="match status" value="2"/>
</dbReference>
<evidence type="ECO:0000256" key="15">
    <source>
        <dbReference type="SAM" id="Coils"/>
    </source>
</evidence>
<evidence type="ECO:0000256" key="11">
    <source>
        <dbReference type="ARBA" id="ARBA00022989"/>
    </source>
</evidence>
<dbReference type="Gene3D" id="1.10.287.130">
    <property type="match status" value="1"/>
</dbReference>
<evidence type="ECO:0000256" key="10">
    <source>
        <dbReference type="ARBA" id="ARBA00022840"/>
    </source>
</evidence>
<dbReference type="EC" id="2.7.13.3" evidence="3"/>
<dbReference type="PRINTS" id="PR00344">
    <property type="entry name" value="BCTRLSENSOR"/>
</dbReference>
<dbReference type="InterPro" id="IPR036097">
    <property type="entry name" value="HisK_dim/P_sf"/>
</dbReference>
<keyword evidence="15" id="KW-0175">Coiled coil</keyword>
<keyword evidence="13" id="KW-0472">Membrane</keyword>
<dbReference type="Pfam" id="PF00512">
    <property type="entry name" value="HisKA"/>
    <property type="match status" value="1"/>
</dbReference>
<dbReference type="Pfam" id="PF12860">
    <property type="entry name" value="PAS_7"/>
    <property type="match status" value="1"/>
</dbReference>